<dbReference type="Proteomes" id="UP001597369">
    <property type="component" value="Unassembled WGS sequence"/>
</dbReference>
<evidence type="ECO:0000256" key="1">
    <source>
        <dbReference type="ARBA" id="ARBA00022553"/>
    </source>
</evidence>
<reference evidence="5" key="1">
    <citation type="journal article" date="2019" name="Int. J. Syst. Evol. Microbiol.">
        <title>The Global Catalogue of Microorganisms (GCM) 10K type strain sequencing project: providing services to taxonomists for standard genome sequencing and annotation.</title>
        <authorList>
            <consortium name="The Broad Institute Genomics Platform"/>
            <consortium name="The Broad Institute Genome Sequencing Center for Infectious Disease"/>
            <person name="Wu L."/>
            <person name="Ma J."/>
        </authorList>
    </citation>
    <scope>NUCLEOTIDE SEQUENCE [LARGE SCALE GENOMIC DNA]</scope>
    <source>
        <strain evidence="5">JCM 16545</strain>
    </source>
</reference>
<keyword evidence="1 2" id="KW-0597">Phosphoprotein</keyword>
<proteinExistence type="predicted"/>
<dbReference type="SMART" id="SM00448">
    <property type="entry name" value="REC"/>
    <property type="match status" value="1"/>
</dbReference>
<dbReference type="PANTHER" id="PTHR44591">
    <property type="entry name" value="STRESS RESPONSE REGULATOR PROTEIN 1"/>
    <property type="match status" value="1"/>
</dbReference>
<evidence type="ECO:0000313" key="4">
    <source>
        <dbReference type="EMBL" id="MFD2067964.1"/>
    </source>
</evidence>
<evidence type="ECO:0000256" key="2">
    <source>
        <dbReference type="PROSITE-ProRule" id="PRU00169"/>
    </source>
</evidence>
<sequence>MKKIVLVDDMEISNFIISTMIENIYPGYVVHDFTNPVQAFSSLNIIEPDAILLDLNMPEMDGWAFLDSMQSRNMSYQVHILTSSTSELDRRRSLTYSNVISYQSKPLDEKELVKILQ</sequence>
<organism evidence="4 5">
    <name type="scientific">Pontibacter silvestris</name>
    <dbReference type="NCBI Taxonomy" id="2305183"/>
    <lineage>
        <taxon>Bacteria</taxon>
        <taxon>Pseudomonadati</taxon>
        <taxon>Bacteroidota</taxon>
        <taxon>Cytophagia</taxon>
        <taxon>Cytophagales</taxon>
        <taxon>Hymenobacteraceae</taxon>
        <taxon>Pontibacter</taxon>
    </lineage>
</organism>
<dbReference type="InterPro" id="IPR050595">
    <property type="entry name" value="Bact_response_regulator"/>
</dbReference>
<gene>
    <name evidence="4" type="ORF">ACFSKU_13800</name>
</gene>
<keyword evidence="5" id="KW-1185">Reference proteome</keyword>
<dbReference type="EMBL" id="JBHUHV010000039">
    <property type="protein sequence ID" value="MFD2067964.1"/>
    <property type="molecule type" value="Genomic_DNA"/>
</dbReference>
<dbReference type="InterPro" id="IPR011006">
    <property type="entry name" value="CheY-like_superfamily"/>
</dbReference>
<evidence type="ECO:0000313" key="5">
    <source>
        <dbReference type="Proteomes" id="UP001597369"/>
    </source>
</evidence>
<dbReference type="RefSeq" id="WP_229958416.1">
    <property type="nucleotide sequence ID" value="NZ_JAJJWI010000003.1"/>
</dbReference>
<feature type="modified residue" description="4-aspartylphosphate" evidence="2">
    <location>
        <position position="54"/>
    </location>
</feature>
<protein>
    <submittedName>
        <fullName evidence="4">Response regulator</fullName>
    </submittedName>
</protein>
<name>A0ABW4WZU8_9BACT</name>
<comment type="caution">
    <text evidence="4">The sequence shown here is derived from an EMBL/GenBank/DDBJ whole genome shotgun (WGS) entry which is preliminary data.</text>
</comment>
<evidence type="ECO:0000259" key="3">
    <source>
        <dbReference type="PROSITE" id="PS50110"/>
    </source>
</evidence>
<dbReference type="PANTHER" id="PTHR44591:SF3">
    <property type="entry name" value="RESPONSE REGULATORY DOMAIN-CONTAINING PROTEIN"/>
    <property type="match status" value="1"/>
</dbReference>
<dbReference type="PROSITE" id="PS50110">
    <property type="entry name" value="RESPONSE_REGULATORY"/>
    <property type="match status" value="1"/>
</dbReference>
<dbReference type="SUPFAM" id="SSF52172">
    <property type="entry name" value="CheY-like"/>
    <property type="match status" value="1"/>
</dbReference>
<feature type="domain" description="Response regulatory" evidence="3">
    <location>
        <begin position="3"/>
        <end position="117"/>
    </location>
</feature>
<dbReference type="InterPro" id="IPR001789">
    <property type="entry name" value="Sig_transdc_resp-reg_receiver"/>
</dbReference>
<dbReference type="Gene3D" id="3.40.50.2300">
    <property type="match status" value="1"/>
</dbReference>
<accession>A0ABW4WZU8</accession>
<dbReference type="Pfam" id="PF00072">
    <property type="entry name" value="Response_reg"/>
    <property type="match status" value="1"/>
</dbReference>